<dbReference type="RefSeq" id="XP_020438651.1">
    <property type="nucleotide sequence ID" value="XM_020571377.1"/>
</dbReference>
<organism evidence="2 3">
    <name type="scientific">Heterostelium pallidum (strain ATCC 26659 / Pp 5 / PN500)</name>
    <name type="common">Cellular slime mold</name>
    <name type="synonym">Polysphondylium pallidum</name>
    <dbReference type="NCBI Taxonomy" id="670386"/>
    <lineage>
        <taxon>Eukaryota</taxon>
        <taxon>Amoebozoa</taxon>
        <taxon>Evosea</taxon>
        <taxon>Eumycetozoa</taxon>
        <taxon>Dictyostelia</taxon>
        <taxon>Acytosteliales</taxon>
        <taxon>Acytosteliaceae</taxon>
        <taxon>Heterostelium</taxon>
    </lineage>
</organism>
<feature type="compositionally biased region" description="Basic and acidic residues" evidence="1">
    <location>
        <begin position="486"/>
        <end position="497"/>
    </location>
</feature>
<keyword evidence="3" id="KW-1185">Reference proteome</keyword>
<feature type="compositionally biased region" description="Basic and acidic residues" evidence="1">
    <location>
        <begin position="204"/>
        <end position="229"/>
    </location>
</feature>
<feature type="compositionally biased region" description="Basic and acidic residues" evidence="1">
    <location>
        <begin position="317"/>
        <end position="330"/>
    </location>
</feature>
<gene>
    <name evidence="2" type="ORF">PPL_00345</name>
</gene>
<dbReference type="SUPFAM" id="SSF49879">
    <property type="entry name" value="SMAD/FHA domain"/>
    <property type="match status" value="1"/>
</dbReference>
<dbReference type="InterPro" id="IPR008984">
    <property type="entry name" value="SMAD_FHA_dom_sf"/>
</dbReference>
<proteinExistence type="predicted"/>
<feature type="region of interest" description="Disordered" evidence="1">
    <location>
        <begin position="1"/>
        <end position="78"/>
    </location>
</feature>
<dbReference type="AlphaFoldDB" id="D3AW73"/>
<feature type="region of interest" description="Disordered" evidence="1">
    <location>
        <begin position="385"/>
        <end position="430"/>
    </location>
</feature>
<name>D3AW73_HETP5</name>
<protein>
    <submittedName>
        <fullName evidence="2">Uncharacterized protein</fullName>
    </submittedName>
</protein>
<dbReference type="PANTHER" id="PTHR13270">
    <property type="entry name" value="PROTEIN C20ORF116-RELATED"/>
    <property type="match status" value="1"/>
</dbReference>
<sequence>MSEEDEKLMPPPSLPVKATNGNDSSKLMPPPPPPPGFSNQKIGDSNLMPPPPSIPTKQQQQQQQQKEKEQQPLPPMPDLIYKAPEWSCDPTVNYQLEVIKSGTILEVLDIFTKQHYLVGRLPICDIMMDHPRCPPNTHNPLRSGDVLRFGESTRLYVIVGGQVMESDDRLELEKQKQKQQQQQDSTTTDKSKAFIQLFTSSSKRNTDQQKEIRELRNHGWGQDDRYDAKEEYDDDDNNNNSSKDELDNNVNNAKVVNGEQQQQDDDDSDIENDEFYNRTDQLKDKWMKDIKNESYQSILERKDLLLKEKDDIVQRFKEVTTQQKKDNDKQQDDEDELDKFMQQNDESLKKTTQQELTSKMIETDKKLAYIEQILRKIPEYRKKLQQEKLQQQQQQKQKQQQQDNNNNNNSNQISTSITSSSTISTEATQSTTTTKLDIFNNGLEEKEDKPRELITLSDDIPQEYLSKSPVVTSKKRVVDSTPNETAAERSKRIRDDLKQKQEEEFVDLIERENQMNQQSNKYGY</sequence>
<evidence type="ECO:0000256" key="1">
    <source>
        <dbReference type="SAM" id="MobiDB-lite"/>
    </source>
</evidence>
<feature type="compositionally biased region" description="Acidic residues" evidence="1">
    <location>
        <begin position="262"/>
        <end position="274"/>
    </location>
</feature>
<feature type="compositionally biased region" description="Polar residues" evidence="1">
    <location>
        <begin position="341"/>
        <end position="353"/>
    </location>
</feature>
<feature type="compositionally biased region" description="Low complexity" evidence="1">
    <location>
        <begin position="55"/>
        <end position="64"/>
    </location>
</feature>
<feature type="region of interest" description="Disordered" evidence="1">
    <location>
        <begin position="471"/>
        <end position="497"/>
    </location>
</feature>
<dbReference type="Proteomes" id="UP000001396">
    <property type="component" value="Unassembled WGS sequence"/>
</dbReference>
<evidence type="ECO:0000313" key="3">
    <source>
        <dbReference type="Proteomes" id="UP000001396"/>
    </source>
</evidence>
<feature type="region of interest" description="Disordered" evidence="1">
    <location>
        <begin position="317"/>
        <end position="353"/>
    </location>
</feature>
<dbReference type="GeneID" id="31355879"/>
<dbReference type="InParanoid" id="D3AW73"/>
<evidence type="ECO:0000313" key="2">
    <source>
        <dbReference type="EMBL" id="EFA86546.1"/>
    </source>
</evidence>
<reference evidence="2 3" key="1">
    <citation type="journal article" date="2011" name="Genome Res.">
        <title>Phylogeny-wide analysis of social amoeba genomes highlights ancient origins for complex intercellular communication.</title>
        <authorList>
            <person name="Heidel A.J."/>
            <person name="Lawal H.M."/>
            <person name="Felder M."/>
            <person name="Schilde C."/>
            <person name="Helps N.R."/>
            <person name="Tunggal B."/>
            <person name="Rivero F."/>
            <person name="John U."/>
            <person name="Schleicher M."/>
            <person name="Eichinger L."/>
            <person name="Platzer M."/>
            <person name="Noegel A.A."/>
            <person name="Schaap P."/>
            <person name="Gloeckner G."/>
        </authorList>
    </citation>
    <scope>NUCLEOTIDE SEQUENCE [LARGE SCALE GENOMIC DNA]</scope>
    <source>
        <strain evidence="3">ATCC 26659 / Pp 5 / PN500</strain>
    </source>
</reference>
<comment type="caution">
    <text evidence="2">The sequence shown here is derived from an EMBL/GenBank/DDBJ whole genome shotgun (WGS) entry which is preliminary data.</text>
</comment>
<feature type="region of interest" description="Disordered" evidence="1">
    <location>
        <begin position="169"/>
        <end position="283"/>
    </location>
</feature>
<dbReference type="OMA" id="IYKEPEW"/>
<dbReference type="FunCoup" id="D3AW73">
    <property type="interactions" value="805"/>
</dbReference>
<feature type="compositionally biased region" description="Low complexity" evidence="1">
    <location>
        <begin position="387"/>
        <end position="430"/>
    </location>
</feature>
<accession>D3AW73</accession>
<dbReference type="EMBL" id="ADBJ01000002">
    <property type="protein sequence ID" value="EFA86546.1"/>
    <property type="molecule type" value="Genomic_DNA"/>
</dbReference>
<dbReference type="Gene3D" id="2.60.200.20">
    <property type="match status" value="1"/>
</dbReference>
<dbReference type="PANTHER" id="PTHR13270:SF14">
    <property type="entry name" value="SEX DETERMINATION AND DOSAGE COMPENSATION PROTEIN SDC-2"/>
    <property type="match status" value="1"/>
</dbReference>